<proteinExistence type="inferred from homology"/>
<dbReference type="PANTHER" id="PTHR46206">
    <property type="entry name" value="CYTOCHROME P450"/>
    <property type="match status" value="1"/>
</dbReference>
<dbReference type="InterPro" id="IPR036396">
    <property type="entry name" value="Cyt_P450_sf"/>
</dbReference>
<organism evidence="12 13">
    <name type="scientific">Conoideocrella luteorostrata</name>
    <dbReference type="NCBI Taxonomy" id="1105319"/>
    <lineage>
        <taxon>Eukaryota</taxon>
        <taxon>Fungi</taxon>
        <taxon>Dikarya</taxon>
        <taxon>Ascomycota</taxon>
        <taxon>Pezizomycotina</taxon>
        <taxon>Sordariomycetes</taxon>
        <taxon>Hypocreomycetidae</taxon>
        <taxon>Hypocreales</taxon>
        <taxon>Clavicipitaceae</taxon>
        <taxon>Conoideocrella</taxon>
    </lineage>
</organism>
<keyword evidence="6 10" id="KW-0479">Metal-binding</keyword>
<reference evidence="12" key="1">
    <citation type="submission" date="2023-06" db="EMBL/GenBank/DDBJ databases">
        <title>Conoideocrella luteorostrata (Hypocreales: Clavicipitaceae), a potential biocontrol fungus for elongate hemlock scale in United States Christmas tree production areas.</title>
        <authorList>
            <person name="Barrett H."/>
            <person name="Lovett B."/>
            <person name="Macias A.M."/>
            <person name="Stajich J.E."/>
            <person name="Kasson M.T."/>
        </authorList>
    </citation>
    <scope>NUCLEOTIDE SEQUENCE</scope>
    <source>
        <strain evidence="12">ARSEF 14590</strain>
    </source>
</reference>
<keyword evidence="8 10" id="KW-0408">Iron</keyword>
<evidence type="ECO:0000256" key="3">
    <source>
        <dbReference type="ARBA" id="ARBA00005179"/>
    </source>
</evidence>
<evidence type="ECO:0000256" key="5">
    <source>
        <dbReference type="ARBA" id="ARBA00022617"/>
    </source>
</evidence>
<keyword evidence="9 11" id="KW-0503">Monooxygenase</keyword>
<evidence type="ECO:0000256" key="10">
    <source>
        <dbReference type="PIRSR" id="PIRSR602401-1"/>
    </source>
</evidence>
<dbReference type="GO" id="GO:0016020">
    <property type="term" value="C:membrane"/>
    <property type="evidence" value="ECO:0007669"/>
    <property type="project" value="UniProtKB-SubCell"/>
</dbReference>
<evidence type="ECO:0008006" key="14">
    <source>
        <dbReference type="Google" id="ProtNLM"/>
    </source>
</evidence>
<feature type="binding site" description="axial binding residue" evidence="10">
    <location>
        <position position="443"/>
    </location>
    <ligand>
        <name>heme</name>
        <dbReference type="ChEBI" id="CHEBI:30413"/>
    </ligand>
    <ligandPart>
        <name>Fe</name>
        <dbReference type="ChEBI" id="CHEBI:18248"/>
    </ligandPart>
</feature>
<dbReference type="InterPro" id="IPR017972">
    <property type="entry name" value="Cyt_P450_CS"/>
</dbReference>
<evidence type="ECO:0000256" key="9">
    <source>
        <dbReference type="ARBA" id="ARBA00023033"/>
    </source>
</evidence>
<sequence length="505" mass="57252">MISLSDIISPGWTPAIGLAALLVLLVSYVRGLAQRPDELAVPTLTEEGGDFHKIMKRGYNEHKKRLYKIPTSNKPMVIVPADMLDDLKAQPESTISFRREMYDRYLGKYTAVASNSSTMIHSVKVDLTRGLPHILPVMQEEARFATEQCLEGAELDGDGWFRTTVYGACTQMIALISGRVFVGLPLSRNKEWIDISINATIDSFVGAAMMWKYPSWSWPIMQYIVPQTKRVQYYRTRVAQILKPLIDARLQAMQDDPDLKKPEDMIQWFIDNSNGKSHDMAFQANEHIVVNVAAIHTTGGQLAHTLYDLARFPQYIPMLREEMEQVLAEEGGTGVLTKQTLFKLKKMDSFLREVQRVSPPSMVSTNRKVLKPMKLSDGTELPVGTSLAASAGCVSKDPELWHEPEKFDGLRFYELRKEHGDEKYQFASANKDALSFGHGRHACPGRFFASAELKVLLVQILQNYDVDLCKDYSRDRPLNFHVEIMAAQDHTYELRFRKRVEGAKS</sequence>
<gene>
    <name evidence="12" type="ORF">QQS21_000399</name>
</gene>
<name>A0AAJ0CYT3_9HYPO</name>
<protein>
    <recommendedName>
        <fullName evidence="14">Cytochrome P450</fullName>
    </recommendedName>
</protein>
<dbReference type="GO" id="GO:0004497">
    <property type="term" value="F:monooxygenase activity"/>
    <property type="evidence" value="ECO:0007669"/>
    <property type="project" value="UniProtKB-KW"/>
</dbReference>
<dbReference type="Pfam" id="PF00067">
    <property type="entry name" value="p450"/>
    <property type="match status" value="1"/>
</dbReference>
<dbReference type="PROSITE" id="PS00086">
    <property type="entry name" value="CYTOCHROME_P450"/>
    <property type="match status" value="1"/>
</dbReference>
<comment type="subcellular location">
    <subcellularLocation>
        <location evidence="2">Membrane</location>
        <topology evidence="2">Single-pass membrane protein</topology>
    </subcellularLocation>
</comment>
<evidence type="ECO:0000256" key="8">
    <source>
        <dbReference type="ARBA" id="ARBA00023004"/>
    </source>
</evidence>
<evidence type="ECO:0000256" key="4">
    <source>
        <dbReference type="ARBA" id="ARBA00010617"/>
    </source>
</evidence>
<dbReference type="CDD" id="cd11041">
    <property type="entry name" value="CYP503A1-like"/>
    <property type="match status" value="1"/>
</dbReference>
<dbReference type="PANTHER" id="PTHR46206:SF6">
    <property type="entry name" value="CYTOCHROME P450 MONOOXYGENASE AN1598-RELATED"/>
    <property type="match status" value="1"/>
</dbReference>
<dbReference type="InterPro" id="IPR001128">
    <property type="entry name" value="Cyt_P450"/>
</dbReference>
<dbReference type="GO" id="GO:0005506">
    <property type="term" value="F:iron ion binding"/>
    <property type="evidence" value="ECO:0007669"/>
    <property type="project" value="InterPro"/>
</dbReference>
<comment type="cofactor">
    <cofactor evidence="1 10">
        <name>heme</name>
        <dbReference type="ChEBI" id="CHEBI:30413"/>
    </cofactor>
</comment>
<keyword evidence="5 10" id="KW-0349">Heme</keyword>
<dbReference type="PRINTS" id="PR00463">
    <property type="entry name" value="EP450I"/>
</dbReference>
<keyword evidence="7 11" id="KW-0560">Oxidoreductase</keyword>
<dbReference type="SUPFAM" id="SSF48264">
    <property type="entry name" value="Cytochrome P450"/>
    <property type="match status" value="1"/>
</dbReference>
<evidence type="ECO:0000256" key="6">
    <source>
        <dbReference type="ARBA" id="ARBA00022723"/>
    </source>
</evidence>
<dbReference type="GO" id="GO:0020037">
    <property type="term" value="F:heme binding"/>
    <property type="evidence" value="ECO:0007669"/>
    <property type="project" value="InterPro"/>
</dbReference>
<evidence type="ECO:0000256" key="1">
    <source>
        <dbReference type="ARBA" id="ARBA00001971"/>
    </source>
</evidence>
<evidence type="ECO:0000256" key="2">
    <source>
        <dbReference type="ARBA" id="ARBA00004167"/>
    </source>
</evidence>
<accession>A0AAJ0CYT3</accession>
<evidence type="ECO:0000313" key="12">
    <source>
        <dbReference type="EMBL" id="KAK2616576.1"/>
    </source>
</evidence>
<dbReference type="AlphaFoldDB" id="A0AAJ0CYT3"/>
<evidence type="ECO:0000313" key="13">
    <source>
        <dbReference type="Proteomes" id="UP001251528"/>
    </source>
</evidence>
<dbReference type="GO" id="GO:0016705">
    <property type="term" value="F:oxidoreductase activity, acting on paired donors, with incorporation or reduction of molecular oxygen"/>
    <property type="evidence" value="ECO:0007669"/>
    <property type="project" value="InterPro"/>
</dbReference>
<comment type="similarity">
    <text evidence="4 11">Belongs to the cytochrome P450 family.</text>
</comment>
<dbReference type="InterPro" id="IPR002401">
    <property type="entry name" value="Cyt_P450_E_grp-I"/>
</dbReference>
<dbReference type="Proteomes" id="UP001251528">
    <property type="component" value="Unassembled WGS sequence"/>
</dbReference>
<keyword evidence="13" id="KW-1185">Reference proteome</keyword>
<evidence type="ECO:0000256" key="7">
    <source>
        <dbReference type="ARBA" id="ARBA00023002"/>
    </source>
</evidence>
<comment type="pathway">
    <text evidence="3">Secondary metabolite biosynthesis.</text>
</comment>
<dbReference type="Gene3D" id="1.10.630.10">
    <property type="entry name" value="Cytochrome P450"/>
    <property type="match status" value="1"/>
</dbReference>
<dbReference type="EMBL" id="JASWJB010000004">
    <property type="protein sequence ID" value="KAK2616576.1"/>
    <property type="molecule type" value="Genomic_DNA"/>
</dbReference>
<comment type="caution">
    <text evidence="12">The sequence shown here is derived from an EMBL/GenBank/DDBJ whole genome shotgun (WGS) entry which is preliminary data.</text>
</comment>
<evidence type="ECO:0000256" key="11">
    <source>
        <dbReference type="RuleBase" id="RU000461"/>
    </source>
</evidence>